<proteinExistence type="predicted"/>
<protein>
    <submittedName>
        <fullName evidence="1">Uncharacterized protein</fullName>
    </submittedName>
</protein>
<name>A0A6C0BNI1_9ZZZZ</name>
<accession>A0A6C0BNI1</accession>
<reference evidence="1" key="1">
    <citation type="journal article" date="2020" name="Nature">
        <title>Giant virus diversity and host interactions through global metagenomics.</title>
        <authorList>
            <person name="Schulz F."/>
            <person name="Roux S."/>
            <person name="Paez-Espino D."/>
            <person name="Jungbluth S."/>
            <person name="Walsh D.A."/>
            <person name="Denef V.J."/>
            <person name="McMahon K.D."/>
            <person name="Konstantinidis K.T."/>
            <person name="Eloe-Fadrosh E.A."/>
            <person name="Kyrpides N.C."/>
            <person name="Woyke T."/>
        </authorList>
    </citation>
    <scope>NUCLEOTIDE SEQUENCE</scope>
    <source>
        <strain evidence="1">GVMAG-M-3300017651-5</strain>
    </source>
</reference>
<dbReference type="EMBL" id="MN739192">
    <property type="protein sequence ID" value="QHS92813.1"/>
    <property type="molecule type" value="Genomic_DNA"/>
</dbReference>
<sequence length="30" mass="3329">MVPCIQSLQGLGMIEVSTHYCINCDFSIIL</sequence>
<evidence type="ECO:0000313" key="1">
    <source>
        <dbReference type="EMBL" id="QHS92813.1"/>
    </source>
</evidence>
<organism evidence="1">
    <name type="scientific">viral metagenome</name>
    <dbReference type="NCBI Taxonomy" id="1070528"/>
    <lineage>
        <taxon>unclassified sequences</taxon>
        <taxon>metagenomes</taxon>
        <taxon>organismal metagenomes</taxon>
    </lineage>
</organism>
<dbReference type="AlphaFoldDB" id="A0A6C0BNI1"/>